<keyword evidence="3" id="KW-0378">Hydrolase</keyword>
<dbReference type="Gene3D" id="2.40.50.90">
    <property type="match status" value="1"/>
</dbReference>
<gene>
    <name evidence="6" type="ORF">FPZ49_16855</name>
</gene>
<keyword evidence="7" id="KW-1185">Reference proteome</keyword>
<dbReference type="AlphaFoldDB" id="A0A559K9B6"/>
<dbReference type="PROSITE" id="PS50830">
    <property type="entry name" value="TNASE_3"/>
    <property type="match status" value="1"/>
</dbReference>
<sequence length="176" mass="19812">MKKAVVLLLMLVFIAACGGKTGDSQASSPLVKDIVQKYPALKDRKMTATEVKRVVDGDTFETKEGEKVRLIGVNTPETVKPNSPVEKFGKEASNFTKSKLTGKKVYLFSDAGDKDKYGRLLRYVFIEGDPVMFNETLVRDGYANTMSVPPNVMFQDLFRMLEREAREKKKGLWAYE</sequence>
<evidence type="ECO:0000313" key="6">
    <source>
        <dbReference type="EMBL" id="TVY08725.1"/>
    </source>
</evidence>
<feature type="domain" description="TNase-like" evidence="5">
    <location>
        <begin position="45"/>
        <end position="175"/>
    </location>
</feature>
<dbReference type="PANTHER" id="PTHR12302">
    <property type="entry name" value="EBNA2 BINDING PROTEIN P100"/>
    <property type="match status" value="1"/>
</dbReference>
<evidence type="ECO:0000256" key="4">
    <source>
        <dbReference type="SAM" id="SignalP"/>
    </source>
</evidence>
<keyword evidence="2" id="KW-0255">Endonuclease</keyword>
<evidence type="ECO:0000256" key="2">
    <source>
        <dbReference type="ARBA" id="ARBA00022759"/>
    </source>
</evidence>
<keyword evidence="1" id="KW-0540">Nuclease</keyword>
<dbReference type="InterPro" id="IPR035437">
    <property type="entry name" value="SNase_OB-fold_sf"/>
</dbReference>
<dbReference type="OrthoDB" id="4376109at2"/>
<feature type="chain" id="PRO_5039431293" evidence="4">
    <location>
        <begin position="19"/>
        <end position="176"/>
    </location>
</feature>
<comment type="caution">
    <text evidence="6">The sequence shown here is derived from an EMBL/GenBank/DDBJ whole genome shotgun (WGS) entry which is preliminary data.</text>
</comment>
<feature type="signal peptide" evidence="4">
    <location>
        <begin position="1"/>
        <end position="18"/>
    </location>
</feature>
<name>A0A559K9B6_9BACL</name>
<dbReference type="Proteomes" id="UP000317036">
    <property type="component" value="Unassembled WGS sequence"/>
</dbReference>
<dbReference type="PANTHER" id="PTHR12302:SF3">
    <property type="entry name" value="SERINE_THREONINE-PROTEIN KINASE 31"/>
    <property type="match status" value="1"/>
</dbReference>
<dbReference type="SUPFAM" id="SSF50199">
    <property type="entry name" value="Staphylococcal nuclease"/>
    <property type="match status" value="1"/>
</dbReference>
<dbReference type="Pfam" id="PF00565">
    <property type="entry name" value="SNase"/>
    <property type="match status" value="1"/>
</dbReference>
<organism evidence="6 7">
    <name type="scientific">Paenibacillus cremeus</name>
    <dbReference type="NCBI Taxonomy" id="2163881"/>
    <lineage>
        <taxon>Bacteria</taxon>
        <taxon>Bacillati</taxon>
        <taxon>Bacillota</taxon>
        <taxon>Bacilli</taxon>
        <taxon>Bacillales</taxon>
        <taxon>Paenibacillaceae</taxon>
        <taxon>Paenibacillus</taxon>
    </lineage>
</organism>
<dbReference type="RefSeq" id="WP_144848885.1">
    <property type="nucleotide sequence ID" value="NZ_VNJI01000020.1"/>
</dbReference>
<dbReference type="GO" id="GO:0016787">
    <property type="term" value="F:hydrolase activity"/>
    <property type="evidence" value="ECO:0007669"/>
    <property type="project" value="UniProtKB-KW"/>
</dbReference>
<evidence type="ECO:0000256" key="3">
    <source>
        <dbReference type="ARBA" id="ARBA00022801"/>
    </source>
</evidence>
<dbReference type="SMART" id="SM00318">
    <property type="entry name" value="SNc"/>
    <property type="match status" value="1"/>
</dbReference>
<dbReference type="PROSITE" id="PS51257">
    <property type="entry name" value="PROKAR_LIPOPROTEIN"/>
    <property type="match status" value="1"/>
</dbReference>
<reference evidence="6 7" key="1">
    <citation type="submission" date="2019-07" db="EMBL/GenBank/DDBJ databases">
        <authorList>
            <person name="Kim J."/>
        </authorList>
    </citation>
    <scope>NUCLEOTIDE SEQUENCE [LARGE SCALE GENOMIC DNA]</scope>
    <source>
        <strain evidence="6 7">JC52</strain>
    </source>
</reference>
<dbReference type="GO" id="GO:0004519">
    <property type="term" value="F:endonuclease activity"/>
    <property type="evidence" value="ECO:0007669"/>
    <property type="project" value="UniProtKB-KW"/>
</dbReference>
<dbReference type="InterPro" id="IPR016071">
    <property type="entry name" value="Staphylococal_nuclease_OB-fold"/>
</dbReference>
<protein>
    <submittedName>
        <fullName evidence="6">Thermonuclease family protein</fullName>
    </submittedName>
</protein>
<keyword evidence="4" id="KW-0732">Signal</keyword>
<evidence type="ECO:0000259" key="5">
    <source>
        <dbReference type="PROSITE" id="PS50830"/>
    </source>
</evidence>
<accession>A0A559K9B6</accession>
<dbReference type="EMBL" id="VNJI01000020">
    <property type="protein sequence ID" value="TVY08725.1"/>
    <property type="molecule type" value="Genomic_DNA"/>
</dbReference>
<proteinExistence type="predicted"/>
<evidence type="ECO:0000313" key="7">
    <source>
        <dbReference type="Proteomes" id="UP000317036"/>
    </source>
</evidence>
<evidence type="ECO:0000256" key="1">
    <source>
        <dbReference type="ARBA" id="ARBA00022722"/>
    </source>
</evidence>